<keyword evidence="5 7" id="KW-0808">Transferase</keyword>
<dbReference type="Proteomes" id="UP000676456">
    <property type="component" value="Unassembled WGS sequence"/>
</dbReference>
<dbReference type="InterPro" id="IPR001977">
    <property type="entry name" value="Depp_CoAkinase"/>
</dbReference>
<feature type="binding site" evidence="5">
    <location>
        <begin position="12"/>
        <end position="17"/>
    </location>
    <ligand>
        <name>ATP</name>
        <dbReference type="ChEBI" id="CHEBI:30616"/>
    </ligand>
</feature>
<keyword evidence="2 5" id="KW-0547">Nucleotide-binding</keyword>
<dbReference type="RefSeq" id="WP_213097629.1">
    <property type="nucleotide sequence ID" value="NZ_JAGYPN010000001.1"/>
</dbReference>
<dbReference type="GO" id="GO:0005737">
    <property type="term" value="C:cytoplasm"/>
    <property type="evidence" value="ECO:0007669"/>
    <property type="project" value="UniProtKB-SubCell"/>
</dbReference>
<evidence type="ECO:0000256" key="6">
    <source>
        <dbReference type="NCBIfam" id="TIGR00152"/>
    </source>
</evidence>
<name>A0A942UTL3_9BACI</name>
<dbReference type="CDD" id="cd02022">
    <property type="entry name" value="DPCK"/>
    <property type="match status" value="1"/>
</dbReference>
<keyword evidence="3 5" id="KW-0067">ATP-binding</keyword>
<organism evidence="7 8">
    <name type="scientific">Lederbergia citrea</name>
    <dbReference type="NCBI Taxonomy" id="2833581"/>
    <lineage>
        <taxon>Bacteria</taxon>
        <taxon>Bacillati</taxon>
        <taxon>Bacillota</taxon>
        <taxon>Bacilli</taxon>
        <taxon>Bacillales</taxon>
        <taxon>Bacillaceae</taxon>
        <taxon>Lederbergia</taxon>
    </lineage>
</organism>
<dbReference type="PANTHER" id="PTHR10695:SF46">
    <property type="entry name" value="BIFUNCTIONAL COENZYME A SYNTHASE-RELATED"/>
    <property type="match status" value="1"/>
</dbReference>
<reference evidence="7 8" key="1">
    <citation type="submission" date="2021-05" db="EMBL/GenBank/DDBJ databases">
        <title>Novel Bacillus species.</title>
        <authorList>
            <person name="Liu G."/>
        </authorList>
    </citation>
    <scope>NUCLEOTIDE SEQUENCE [LARGE SCALE GENOMIC DNA]</scope>
    <source>
        <strain evidence="7 8">FJAT-49682</strain>
    </source>
</reference>
<dbReference type="SUPFAM" id="SSF52540">
    <property type="entry name" value="P-loop containing nucleoside triphosphate hydrolases"/>
    <property type="match status" value="1"/>
</dbReference>
<evidence type="ECO:0000256" key="4">
    <source>
        <dbReference type="ARBA" id="ARBA00022993"/>
    </source>
</evidence>
<dbReference type="PROSITE" id="PS51219">
    <property type="entry name" value="DPCK"/>
    <property type="match status" value="1"/>
</dbReference>
<evidence type="ECO:0000313" key="8">
    <source>
        <dbReference type="Proteomes" id="UP000676456"/>
    </source>
</evidence>
<dbReference type="InterPro" id="IPR027417">
    <property type="entry name" value="P-loop_NTPase"/>
</dbReference>
<dbReference type="EMBL" id="JAGYPN010000001">
    <property type="protein sequence ID" value="MBS4222699.1"/>
    <property type="molecule type" value="Genomic_DNA"/>
</dbReference>
<sequence length="200" mass="22048">MASIIGLTGGIASGKSTVSKMLEDQGFTIVDADLAARVVVEQGEDTYKKLVNVFGKNILLADGAIDRSKLGSIIFHDKEKREMLNSIVHPAVRNRMNEWKEEAVAAGKQTIIYDIPLLFESNLVHLVEKIILVYVDEEVQLKRLASRNSLSEAEAKARIASQLPLQDKVDLADAVIDNNGTIGETKQQVEALLIKWNLQP</sequence>
<comment type="caution">
    <text evidence="7">The sequence shown here is derived from an EMBL/GenBank/DDBJ whole genome shotgun (WGS) entry which is preliminary data.</text>
</comment>
<dbReference type="GO" id="GO:0005524">
    <property type="term" value="F:ATP binding"/>
    <property type="evidence" value="ECO:0007669"/>
    <property type="project" value="UniProtKB-UniRule"/>
</dbReference>
<evidence type="ECO:0000256" key="2">
    <source>
        <dbReference type="ARBA" id="ARBA00022741"/>
    </source>
</evidence>
<keyword evidence="4 5" id="KW-0173">Coenzyme A biosynthesis</keyword>
<dbReference type="FunFam" id="3.40.50.300:FF:000485">
    <property type="entry name" value="Dephospho-CoA kinase CAB5"/>
    <property type="match status" value="1"/>
</dbReference>
<comment type="function">
    <text evidence="5">Catalyzes the phosphorylation of the 3'-hydroxyl group of dephosphocoenzyme A to form coenzyme A.</text>
</comment>
<comment type="catalytic activity">
    <reaction evidence="5">
        <text>3'-dephospho-CoA + ATP = ADP + CoA + H(+)</text>
        <dbReference type="Rhea" id="RHEA:18245"/>
        <dbReference type="ChEBI" id="CHEBI:15378"/>
        <dbReference type="ChEBI" id="CHEBI:30616"/>
        <dbReference type="ChEBI" id="CHEBI:57287"/>
        <dbReference type="ChEBI" id="CHEBI:57328"/>
        <dbReference type="ChEBI" id="CHEBI:456216"/>
        <dbReference type="EC" id="2.7.1.24"/>
    </reaction>
</comment>
<dbReference type="HAMAP" id="MF_00376">
    <property type="entry name" value="Dephospho_CoA_kinase"/>
    <property type="match status" value="1"/>
</dbReference>
<evidence type="ECO:0000256" key="3">
    <source>
        <dbReference type="ARBA" id="ARBA00022840"/>
    </source>
</evidence>
<comment type="pathway">
    <text evidence="5">Cofactor biosynthesis; coenzyme A biosynthesis; CoA from (R)-pantothenate: step 5/5.</text>
</comment>
<dbReference type="NCBIfam" id="TIGR00152">
    <property type="entry name" value="dephospho-CoA kinase"/>
    <property type="match status" value="1"/>
</dbReference>
<keyword evidence="5 7" id="KW-0418">Kinase</keyword>
<dbReference type="GO" id="GO:0015937">
    <property type="term" value="P:coenzyme A biosynthetic process"/>
    <property type="evidence" value="ECO:0007669"/>
    <property type="project" value="UniProtKB-UniRule"/>
</dbReference>
<dbReference type="PANTHER" id="PTHR10695">
    <property type="entry name" value="DEPHOSPHO-COA KINASE-RELATED"/>
    <property type="match status" value="1"/>
</dbReference>
<protein>
    <recommendedName>
        <fullName evidence="5 6">Dephospho-CoA kinase</fullName>
        <ecNumber evidence="5 6">2.7.1.24</ecNumber>
    </recommendedName>
    <alternativeName>
        <fullName evidence="5">Dephosphocoenzyme A kinase</fullName>
    </alternativeName>
</protein>
<dbReference type="EC" id="2.7.1.24" evidence="5 6"/>
<proteinExistence type="inferred from homology"/>
<evidence type="ECO:0000256" key="5">
    <source>
        <dbReference type="HAMAP-Rule" id="MF_00376"/>
    </source>
</evidence>
<comment type="subcellular location">
    <subcellularLocation>
        <location evidence="5">Cytoplasm</location>
    </subcellularLocation>
</comment>
<accession>A0A942UTL3</accession>
<dbReference type="GO" id="GO:0004140">
    <property type="term" value="F:dephospho-CoA kinase activity"/>
    <property type="evidence" value="ECO:0007669"/>
    <property type="project" value="UniProtKB-UniRule"/>
</dbReference>
<evidence type="ECO:0000313" key="7">
    <source>
        <dbReference type="EMBL" id="MBS4222699.1"/>
    </source>
</evidence>
<comment type="similarity">
    <text evidence="1 5">Belongs to the CoaE family.</text>
</comment>
<keyword evidence="5" id="KW-0963">Cytoplasm</keyword>
<keyword evidence="8" id="KW-1185">Reference proteome</keyword>
<dbReference type="Pfam" id="PF01121">
    <property type="entry name" value="CoaE"/>
    <property type="match status" value="1"/>
</dbReference>
<dbReference type="AlphaFoldDB" id="A0A942UTL3"/>
<dbReference type="Gene3D" id="3.40.50.300">
    <property type="entry name" value="P-loop containing nucleotide triphosphate hydrolases"/>
    <property type="match status" value="1"/>
</dbReference>
<evidence type="ECO:0000256" key="1">
    <source>
        <dbReference type="ARBA" id="ARBA00009018"/>
    </source>
</evidence>
<gene>
    <name evidence="5 7" type="primary">coaE</name>
    <name evidence="7" type="ORF">KHA91_07990</name>
</gene>